<dbReference type="Gene3D" id="3.40.50.20">
    <property type="match status" value="1"/>
</dbReference>
<dbReference type="Pfam" id="PF02844">
    <property type="entry name" value="GARS_N"/>
    <property type="match status" value="1"/>
</dbReference>
<feature type="non-terminal residue" evidence="2">
    <location>
        <position position="80"/>
    </location>
</feature>
<protein>
    <recommendedName>
        <fullName evidence="1">Phosphoribosylglycinamide synthetase N-terminal domain-containing protein</fullName>
    </recommendedName>
</protein>
<dbReference type="SUPFAM" id="SSF52440">
    <property type="entry name" value="PreATP-grasp domain"/>
    <property type="match status" value="1"/>
</dbReference>
<proteinExistence type="predicted"/>
<evidence type="ECO:0000313" key="3">
    <source>
        <dbReference type="Proteomes" id="UP000229364"/>
    </source>
</evidence>
<sequence length="80" mass="8740">MKPVRNPKNKRFYKNVKLSKKQAKISNGLKILVVGSGGREDALAWKLGQSPLVSKIYCGPGNGGICSRPKTERLSIKADD</sequence>
<evidence type="ECO:0000259" key="1">
    <source>
        <dbReference type="Pfam" id="PF02844"/>
    </source>
</evidence>
<dbReference type="InterPro" id="IPR000115">
    <property type="entry name" value="PRibGlycinamide_synth"/>
</dbReference>
<dbReference type="PANTHER" id="PTHR43472:SF1">
    <property type="entry name" value="PHOSPHORIBOSYLAMINE--GLYCINE LIGASE, CHLOROPLASTIC"/>
    <property type="match status" value="1"/>
</dbReference>
<organism evidence="2 3">
    <name type="scientific">bacterium (Candidatus Gribaldobacteria) CG_4_10_14_0_2_um_filter_41_16</name>
    <dbReference type="NCBI Taxonomy" id="2014265"/>
    <lineage>
        <taxon>Bacteria</taxon>
        <taxon>Candidatus Gribaldobacteria</taxon>
    </lineage>
</organism>
<dbReference type="EMBL" id="PFPR01000029">
    <property type="protein sequence ID" value="PJA01748.1"/>
    <property type="molecule type" value="Genomic_DNA"/>
</dbReference>
<dbReference type="InterPro" id="IPR016185">
    <property type="entry name" value="PreATP-grasp_dom_sf"/>
</dbReference>
<accession>A0A2M7VIS0</accession>
<comment type="caution">
    <text evidence="2">The sequence shown here is derived from an EMBL/GenBank/DDBJ whole genome shotgun (WGS) entry which is preliminary data.</text>
</comment>
<feature type="domain" description="Phosphoribosylglycinamide synthetase N-terminal" evidence="1">
    <location>
        <begin position="30"/>
        <end position="75"/>
    </location>
</feature>
<dbReference type="AlphaFoldDB" id="A0A2M7VIS0"/>
<dbReference type="Proteomes" id="UP000229364">
    <property type="component" value="Unassembled WGS sequence"/>
</dbReference>
<dbReference type="GO" id="GO:0004637">
    <property type="term" value="F:phosphoribosylamine-glycine ligase activity"/>
    <property type="evidence" value="ECO:0007669"/>
    <property type="project" value="InterPro"/>
</dbReference>
<dbReference type="InterPro" id="IPR020562">
    <property type="entry name" value="PRibGlycinamide_synth_N"/>
</dbReference>
<name>A0A2M7VIS0_9BACT</name>
<dbReference type="PANTHER" id="PTHR43472">
    <property type="entry name" value="PHOSPHORIBOSYLAMINE--GLYCINE LIGASE"/>
    <property type="match status" value="1"/>
</dbReference>
<evidence type="ECO:0000313" key="2">
    <source>
        <dbReference type="EMBL" id="PJA01748.1"/>
    </source>
</evidence>
<dbReference type="GO" id="GO:0009113">
    <property type="term" value="P:purine nucleobase biosynthetic process"/>
    <property type="evidence" value="ECO:0007669"/>
    <property type="project" value="InterPro"/>
</dbReference>
<gene>
    <name evidence="2" type="ORF">COX74_01125</name>
</gene>
<reference evidence="3" key="1">
    <citation type="submission" date="2017-09" db="EMBL/GenBank/DDBJ databases">
        <title>Depth-based differentiation of microbial function through sediment-hosted aquifers and enrichment of novel symbionts in the deep terrestrial subsurface.</title>
        <authorList>
            <person name="Probst A.J."/>
            <person name="Ladd B."/>
            <person name="Jarett J.K."/>
            <person name="Geller-Mcgrath D.E."/>
            <person name="Sieber C.M.K."/>
            <person name="Emerson J.B."/>
            <person name="Anantharaman K."/>
            <person name="Thomas B.C."/>
            <person name="Malmstrom R."/>
            <person name="Stieglmeier M."/>
            <person name="Klingl A."/>
            <person name="Woyke T."/>
            <person name="Ryan C.M."/>
            <person name="Banfield J.F."/>
        </authorList>
    </citation>
    <scope>NUCLEOTIDE SEQUENCE [LARGE SCALE GENOMIC DNA]</scope>
</reference>